<keyword evidence="3" id="KW-1185">Reference proteome</keyword>
<feature type="compositionally biased region" description="Basic and acidic residues" evidence="1">
    <location>
        <begin position="161"/>
        <end position="179"/>
    </location>
</feature>
<dbReference type="Proteomes" id="UP000275078">
    <property type="component" value="Unassembled WGS sequence"/>
</dbReference>
<feature type="region of interest" description="Disordered" evidence="1">
    <location>
        <begin position="96"/>
        <end position="195"/>
    </location>
</feature>
<feature type="compositionally biased region" description="Polar residues" evidence="1">
    <location>
        <begin position="112"/>
        <end position="123"/>
    </location>
</feature>
<proteinExistence type="predicted"/>
<dbReference type="AlphaFoldDB" id="A0A3N4I2L6"/>
<evidence type="ECO:0000256" key="1">
    <source>
        <dbReference type="SAM" id="MobiDB-lite"/>
    </source>
</evidence>
<sequence length="451" mass="50909">MSRLFELQKYGLNEQTFRGRTEAARDIVDSLEEVSVPTVFDSFTSMLRFLQKYVFITDELAEALTIAEEVVVGKFPGFPSLYHMDAMDLICSLASTPSSDFTSSSPSSFSSHGNDSQNPSPSSYRDEGKGERENESDEKEAKKDDEEGAEKGDDKNDEEGAEKGDDKNDEKSHKENDKSVDDDDENDKDKNKSRKKNEIQLSKVYFIDNPVIPMLPQETTFTQLTNVGEELIHTFYHGSNRTSALKSFERKGVKAEAGRGFYCNTSAIYLTTCIGYAIWYAARSTIADQINIMVSNGELPRLLERPLRAARLRDRIPSSLNAFPAVVLESTWSREDWWKDGSGKKWALKEAENEAKFILMNMDKNIKPPVTPPGATHPDFDIILGRTQGDSMKRTDMTAEHRSLIHEDPAFAAGCTDEGKLAFNSRITKVWAFNCPLEDRRKYKEDQKAVY</sequence>
<name>A0A3N4I2L6_ASCIM</name>
<feature type="compositionally biased region" description="Low complexity" evidence="1">
    <location>
        <begin position="96"/>
        <end position="111"/>
    </location>
</feature>
<gene>
    <name evidence="2" type="ORF">BJ508DRAFT_308815</name>
</gene>
<protein>
    <submittedName>
        <fullName evidence="2">Uncharacterized protein</fullName>
    </submittedName>
</protein>
<evidence type="ECO:0000313" key="3">
    <source>
        <dbReference type="Proteomes" id="UP000275078"/>
    </source>
</evidence>
<feature type="compositionally biased region" description="Basic and acidic residues" evidence="1">
    <location>
        <begin position="124"/>
        <end position="154"/>
    </location>
</feature>
<evidence type="ECO:0000313" key="2">
    <source>
        <dbReference type="EMBL" id="RPA78908.1"/>
    </source>
</evidence>
<dbReference type="EMBL" id="ML119705">
    <property type="protein sequence ID" value="RPA78908.1"/>
    <property type="molecule type" value="Genomic_DNA"/>
</dbReference>
<reference evidence="2 3" key="1">
    <citation type="journal article" date="2018" name="Nat. Ecol. Evol.">
        <title>Pezizomycetes genomes reveal the molecular basis of ectomycorrhizal truffle lifestyle.</title>
        <authorList>
            <person name="Murat C."/>
            <person name="Payen T."/>
            <person name="Noel B."/>
            <person name="Kuo A."/>
            <person name="Morin E."/>
            <person name="Chen J."/>
            <person name="Kohler A."/>
            <person name="Krizsan K."/>
            <person name="Balestrini R."/>
            <person name="Da Silva C."/>
            <person name="Montanini B."/>
            <person name="Hainaut M."/>
            <person name="Levati E."/>
            <person name="Barry K.W."/>
            <person name="Belfiori B."/>
            <person name="Cichocki N."/>
            <person name="Clum A."/>
            <person name="Dockter R.B."/>
            <person name="Fauchery L."/>
            <person name="Guy J."/>
            <person name="Iotti M."/>
            <person name="Le Tacon F."/>
            <person name="Lindquist E.A."/>
            <person name="Lipzen A."/>
            <person name="Malagnac F."/>
            <person name="Mello A."/>
            <person name="Molinier V."/>
            <person name="Miyauchi S."/>
            <person name="Poulain J."/>
            <person name="Riccioni C."/>
            <person name="Rubini A."/>
            <person name="Sitrit Y."/>
            <person name="Splivallo R."/>
            <person name="Traeger S."/>
            <person name="Wang M."/>
            <person name="Zifcakova L."/>
            <person name="Wipf D."/>
            <person name="Zambonelli A."/>
            <person name="Paolocci F."/>
            <person name="Nowrousian M."/>
            <person name="Ottonello S."/>
            <person name="Baldrian P."/>
            <person name="Spatafora J.W."/>
            <person name="Henrissat B."/>
            <person name="Nagy L.G."/>
            <person name="Aury J.M."/>
            <person name="Wincker P."/>
            <person name="Grigoriev I.V."/>
            <person name="Bonfante P."/>
            <person name="Martin F.M."/>
        </authorList>
    </citation>
    <scope>NUCLEOTIDE SEQUENCE [LARGE SCALE GENOMIC DNA]</scope>
    <source>
        <strain evidence="2 3">RN42</strain>
    </source>
</reference>
<organism evidence="2 3">
    <name type="scientific">Ascobolus immersus RN42</name>
    <dbReference type="NCBI Taxonomy" id="1160509"/>
    <lineage>
        <taxon>Eukaryota</taxon>
        <taxon>Fungi</taxon>
        <taxon>Dikarya</taxon>
        <taxon>Ascomycota</taxon>
        <taxon>Pezizomycotina</taxon>
        <taxon>Pezizomycetes</taxon>
        <taxon>Pezizales</taxon>
        <taxon>Ascobolaceae</taxon>
        <taxon>Ascobolus</taxon>
    </lineage>
</organism>
<accession>A0A3N4I2L6</accession>